<proteinExistence type="predicted"/>
<organism evidence="1">
    <name type="scientific">marine sediment metagenome</name>
    <dbReference type="NCBI Taxonomy" id="412755"/>
    <lineage>
        <taxon>unclassified sequences</taxon>
        <taxon>metagenomes</taxon>
        <taxon>ecological metagenomes</taxon>
    </lineage>
</organism>
<protein>
    <submittedName>
        <fullName evidence="1">Uncharacterized protein</fullName>
    </submittedName>
</protein>
<comment type="caution">
    <text evidence="1">The sequence shown here is derived from an EMBL/GenBank/DDBJ whole genome shotgun (WGS) entry which is preliminary data.</text>
</comment>
<evidence type="ECO:0000313" key="1">
    <source>
        <dbReference type="EMBL" id="KKL70242.1"/>
    </source>
</evidence>
<dbReference type="EMBL" id="LAZR01025956">
    <property type="protein sequence ID" value="KKL70242.1"/>
    <property type="molecule type" value="Genomic_DNA"/>
</dbReference>
<dbReference type="AlphaFoldDB" id="A0A0F9H4K5"/>
<reference evidence="1" key="1">
    <citation type="journal article" date="2015" name="Nature">
        <title>Complex archaea that bridge the gap between prokaryotes and eukaryotes.</title>
        <authorList>
            <person name="Spang A."/>
            <person name="Saw J.H."/>
            <person name="Jorgensen S.L."/>
            <person name="Zaremba-Niedzwiedzka K."/>
            <person name="Martijn J."/>
            <person name="Lind A.E."/>
            <person name="van Eijk R."/>
            <person name="Schleper C."/>
            <person name="Guy L."/>
            <person name="Ettema T.J."/>
        </authorList>
    </citation>
    <scope>NUCLEOTIDE SEQUENCE</scope>
</reference>
<name>A0A0F9H4K5_9ZZZZ</name>
<accession>A0A0F9H4K5</accession>
<sequence length="136" mass="16234">MKDFSEYDLDPPTSDYVLAPFTRPGFKIYEILEKYPTDKLRKLDPGNLGRAIVHQLCIEYMIEGGFLKENDMKFQIYLSQKGPQGEFLRLYFQRSEPDVPDEEKDRMIRISNTVFEEWDKDKPFKTFIDRFTQDET</sequence>
<gene>
    <name evidence="1" type="ORF">LCGC14_2106860</name>
</gene>